<evidence type="ECO:0008006" key="4">
    <source>
        <dbReference type="Google" id="ProtNLM"/>
    </source>
</evidence>
<evidence type="ECO:0000313" key="2">
    <source>
        <dbReference type="EMBL" id="GAA3363370.1"/>
    </source>
</evidence>
<evidence type="ECO:0000313" key="3">
    <source>
        <dbReference type="Proteomes" id="UP001500483"/>
    </source>
</evidence>
<dbReference type="RefSeq" id="WP_344930363.1">
    <property type="nucleotide sequence ID" value="NZ_BAAAYK010000038.1"/>
</dbReference>
<name>A0ABP6RYD5_9PSEU</name>
<accession>A0ABP6RYD5</accession>
<proteinExistence type="predicted"/>
<gene>
    <name evidence="2" type="ORF">GCM10020366_55010</name>
</gene>
<protein>
    <recommendedName>
        <fullName evidence="4">PE domain-containing protein</fullName>
    </recommendedName>
</protein>
<sequence length="118" mass="12298">MATINTTVNNGGVTSGASFSVDTDAIPGMIAKYEDARDELDKILAKAQRMREVEPPGDDPVSGASANAIRRLIGGEGEGGLSQAVSEAKKHLQGQIDQLNAALQDYRSADEAATPNQA</sequence>
<evidence type="ECO:0000256" key="1">
    <source>
        <dbReference type="SAM" id="MobiDB-lite"/>
    </source>
</evidence>
<dbReference type="EMBL" id="BAAAYK010000038">
    <property type="protein sequence ID" value="GAA3363370.1"/>
    <property type="molecule type" value="Genomic_DNA"/>
</dbReference>
<reference evidence="3" key="1">
    <citation type="journal article" date="2019" name="Int. J. Syst. Evol. Microbiol.">
        <title>The Global Catalogue of Microorganisms (GCM) 10K type strain sequencing project: providing services to taxonomists for standard genome sequencing and annotation.</title>
        <authorList>
            <consortium name="The Broad Institute Genomics Platform"/>
            <consortium name="The Broad Institute Genome Sequencing Center for Infectious Disease"/>
            <person name="Wu L."/>
            <person name="Ma J."/>
        </authorList>
    </citation>
    <scope>NUCLEOTIDE SEQUENCE [LARGE SCALE GENOMIC DNA]</scope>
    <source>
        <strain evidence="3">JCM 9687</strain>
    </source>
</reference>
<dbReference type="Proteomes" id="UP001500483">
    <property type="component" value="Unassembled WGS sequence"/>
</dbReference>
<organism evidence="2 3">
    <name type="scientific">Saccharopolyspora gregorii</name>
    <dbReference type="NCBI Taxonomy" id="33914"/>
    <lineage>
        <taxon>Bacteria</taxon>
        <taxon>Bacillati</taxon>
        <taxon>Actinomycetota</taxon>
        <taxon>Actinomycetes</taxon>
        <taxon>Pseudonocardiales</taxon>
        <taxon>Pseudonocardiaceae</taxon>
        <taxon>Saccharopolyspora</taxon>
    </lineage>
</organism>
<keyword evidence="3" id="KW-1185">Reference proteome</keyword>
<comment type="caution">
    <text evidence="2">The sequence shown here is derived from an EMBL/GenBank/DDBJ whole genome shotgun (WGS) entry which is preliminary data.</text>
</comment>
<feature type="region of interest" description="Disordered" evidence="1">
    <location>
        <begin position="1"/>
        <end position="21"/>
    </location>
</feature>
<feature type="compositionally biased region" description="Low complexity" evidence="1">
    <location>
        <begin position="1"/>
        <end position="12"/>
    </location>
</feature>